<dbReference type="Proteomes" id="UP000281028">
    <property type="component" value="Unassembled WGS sequence"/>
</dbReference>
<sequence length="56" mass="5931">MKKITEKKLSLGKIKVADLSAKTVTAEALKSAQCNSFPIACLSQGAPLCSVDSCRF</sequence>
<gene>
    <name evidence="1" type="ORF">ECE50_010775</name>
</gene>
<organism evidence="1 2">
    <name type="scientific">Chitinophaga solisilvae</name>
    <dbReference type="NCBI Taxonomy" id="1233460"/>
    <lineage>
        <taxon>Bacteria</taxon>
        <taxon>Pseudomonadati</taxon>
        <taxon>Bacteroidota</taxon>
        <taxon>Chitinophagia</taxon>
        <taxon>Chitinophagales</taxon>
        <taxon>Chitinophagaceae</taxon>
        <taxon>Chitinophaga</taxon>
    </lineage>
</organism>
<evidence type="ECO:0000313" key="1">
    <source>
        <dbReference type="EMBL" id="NSL87316.1"/>
    </source>
</evidence>
<proteinExistence type="predicted"/>
<reference evidence="1" key="1">
    <citation type="submission" date="2020-05" db="EMBL/GenBank/DDBJ databases">
        <title>Chitinophaga laudate sp. nov., isolated from a tropical peat swamp.</title>
        <authorList>
            <person name="Goh C.B.S."/>
            <person name="Lee M.S."/>
            <person name="Parimannan S."/>
            <person name="Pasbakhsh P."/>
            <person name="Yule C.M."/>
            <person name="Rajandas H."/>
            <person name="Loke S."/>
            <person name="Croft L."/>
            <person name="Tan J.B.L."/>
        </authorList>
    </citation>
    <scope>NUCLEOTIDE SEQUENCE</scope>
    <source>
        <strain evidence="1">Mgbs1</strain>
    </source>
</reference>
<protein>
    <submittedName>
        <fullName evidence="1">Uncharacterized protein</fullName>
    </submittedName>
</protein>
<dbReference type="RefSeq" id="WP_158631549.1">
    <property type="nucleotide sequence ID" value="NZ_JAABOK010000004.1"/>
</dbReference>
<keyword evidence="2" id="KW-1185">Reference proteome</keyword>
<dbReference type="OrthoDB" id="680256at2"/>
<name>A0A9Q5D001_9BACT</name>
<evidence type="ECO:0000313" key="2">
    <source>
        <dbReference type="Proteomes" id="UP000281028"/>
    </source>
</evidence>
<accession>A0A9Q5D001</accession>
<comment type="caution">
    <text evidence="1">The sequence shown here is derived from an EMBL/GenBank/DDBJ whole genome shotgun (WGS) entry which is preliminary data.</text>
</comment>
<dbReference type="EMBL" id="RIAR02000001">
    <property type="protein sequence ID" value="NSL87316.1"/>
    <property type="molecule type" value="Genomic_DNA"/>
</dbReference>
<dbReference type="AlphaFoldDB" id="A0A9Q5D001"/>